<name>A0A6G1GJF1_9PEZI</name>
<gene>
    <name evidence="2" type="ORF">K402DRAFT_254435</name>
</gene>
<feature type="region of interest" description="Disordered" evidence="1">
    <location>
        <begin position="1"/>
        <end position="25"/>
    </location>
</feature>
<accession>A0A6G1GJF1</accession>
<dbReference type="AlphaFoldDB" id="A0A6G1GJF1"/>
<evidence type="ECO:0000313" key="3">
    <source>
        <dbReference type="Proteomes" id="UP000800041"/>
    </source>
</evidence>
<evidence type="ECO:0000256" key="1">
    <source>
        <dbReference type="SAM" id="MobiDB-lite"/>
    </source>
</evidence>
<keyword evidence="3" id="KW-1185">Reference proteome</keyword>
<protein>
    <submittedName>
        <fullName evidence="2">Uncharacterized protein</fullName>
    </submittedName>
</protein>
<organism evidence="2 3">
    <name type="scientific">Aulographum hederae CBS 113979</name>
    <dbReference type="NCBI Taxonomy" id="1176131"/>
    <lineage>
        <taxon>Eukaryota</taxon>
        <taxon>Fungi</taxon>
        <taxon>Dikarya</taxon>
        <taxon>Ascomycota</taxon>
        <taxon>Pezizomycotina</taxon>
        <taxon>Dothideomycetes</taxon>
        <taxon>Pleosporomycetidae</taxon>
        <taxon>Aulographales</taxon>
        <taxon>Aulographaceae</taxon>
    </lineage>
</organism>
<evidence type="ECO:0000313" key="2">
    <source>
        <dbReference type="EMBL" id="KAF1980960.1"/>
    </source>
</evidence>
<feature type="region of interest" description="Disordered" evidence="1">
    <location>
        <begin position="233"/>
        <end position="255"/>
    </location>
</feature>
<dbReference type="Proteomes" id="UP000800041">
    <property type="component" value="Unassembled WGS sequence"/>
</dbReference>
<dbReference type="EMBL" id="ML977213">
    <property type="protein sequence ID" value="KAF1980960.1"/>
    <property type="molecule type" value="Genomic_DNA"/>
</dbReference>
<reference evidence="2" key="1">
    <citation type="journal article" date="2020" name="Stud. Mycol.">
        <title>101 Dothideomycetes genomes: a test case for predicting lifestyles and emergence of pathogens.</title>
        <authorList>
            <person name="Haridas S."/>
            <person name="Albert R."/>
            <person name="Binder M."/>
            <person name="Bloem J."/>
            <person name="Labutti K."/>
            <person name="Salamov A."/>
            <person name="Andreopoulos B."/>
            <person name="Baker S."/>
            <person name="Barry K."/>
            <person name="Bills G."/>
            <person name="Bluhm B."/>
            <person name="Cannon C."/>
            <person name="Castanera R."/>
            <person name="Culley D."/>
            <person name="Daum C."/>
            <person name="Ezra D."/>
            <person name="Gonzalez J."/>
            <person name="Henrissat B."/>
            <person name="Kuo A."/>
            <person name="Liang C."/>
            <person name="Lipzen A."/>
            <person name="Lutzoni F."/>
            <person name="Magnuson J."/>
            <person name="Mondo S."/>
            <person name="Nolan M."/>
            <person name="Ohm R."/>
            <person name="Pangilinan J."/>
            <person name="Park H.-J."/>
            <person name="Ramirez L."/>
            <person name="Alfaro M."/>
            <person name="Sun H."/>
            <person name="Tritt A."/>
            <person name="Yoshinaga Y."/>
            <person name="Zwiers L.-H."/>
            <person name="Turgeon B."/>
            <person name="Goodwin S."/>
            <person name="Spatafora J."/>
            <person name="Crous P."/>
            <person name="Grigoriev I."/>
        </authorList>
    </citation>
    <scope>NUCLEOTIDE SEQUENCE</scope>
    <source>
        <strain evidence="2">CBS 113979</strain>
    </source>
</reference>
<sequence length="255" mass="28647">MTTPATKLHRRLHRTANDFSNRPAPTDLSRPVLSCPVTELGGMVATVALDGSRLVETLVTRRPSIFKLGRSDPYRRCPSLTSDKSIPHFNGTDVTLFLDDYVNFTITYGLTEFERVLKLPVYCTTEVGRRIRSFPEFEERDWEMLARALKCEFKEEDSYVQKLSASALEASDIGRASSNSPANSTRNGSLRQTLAEVEESVQLAIKRRELQEQLLKEIEVKLRIAQLERQLEDPTLHAPTEPNAANLASPLTSLA</sequence>
<proteinExistence type="predicted"/>